<evidence type="ECO:0008006" key="5">
    <source>
        <dbReference type="Google" id="ProtNLM"/>
    </source>
</evidence>
<comment type="caution">
    <text evidence="3">The sequence shown here is derived from an EMBL/GenBank/DDBJ whole genome shotgun (WGS) entry which is preliminary data.</text>
</comment>
<dbReference type="Pfam" id="PF13181">
    <property type="entry name" value="TPR_8"/>
    <property type="match status" value="2"/>
</dbReference>
<dbReference type="PANTHER" id="PTHR12558">
    <property type="entry name" value="CELL DIVISION CYCLE 16,23,27"/>
    <property type="match status" value="1"/>
</dbReference>
<feature type="repeat" description="TPR" evidence="1">
    <location>
        <begin position="261"/>
        <end position="294"/>
    </location>
</feature>
<dbReference type="InterPro" id="IPR019734">
    <property type="entry name" value="TPR_rpt"/>
</dbReference>
<gene>
    <name evidence="3" type="ORF">MUY27_09320</name>
</gene>
<feature type="signal peptide" evidence="2">
    <location>
        <begin position="1"/>
        <end position="17"/>
    </location>
</feature>
<evidence type="ECO:0000256" key="1">
    <source>
        <dbReference type="PROSITE-ProRule" id="PRU00339"/>
    </source>
</evidence>
<reference evidence="3" key="1">
    <citation type="submission" date="2022-04" db="EMBL/GenBank/DDBJ databases">
        <title>Mucilaginibacter sp. RS28 isolated from freshwater.</title>
        <authorList>
            <person name="Ko S.-R."/>
        </authorList>
    </citation>
    <scope>NUCLEOTIDE SEQUENCE</scope>
    <source>
        <strain evidence="3">RS28</strain>
    </source>
</reference>
<dbReference type="AlphaFoldDB" id="A0A9X1X5D8"/>
<protein>
    <recommendedName>
        <fullName evidence="5">Tetratricopeptide repeat protein</fullName>
    </recommendedName>
</protein>
<keyword evidence="1" id="KW-0802">TPR repeat</keyword>
<dbReference type="SUPFAM" id="SSF48452">
    <property type="entry name" value="TPR-like"/>
    <property type="match status" value="1"/>
</dbReference>
<feature type="chain" id="PRO_5040722586" description="Tetratricopeptide repeat protein" evidence="2">
    <location>
        <begin position="18"/>
        <end position="383"/>
    </location>
</feature>
<proteinExistence type="predicted"/>
<evidence type="ECO:0000313" key="4">
    <source>
        <dbReference type="Proteomes" id="UP001139450"/>
    </source>
</evidence>
<dbReference type="PROSITE" id="PS50005">
    <property type="entry name" value="TPR"/>
    <property type="match status" value="1"/>
</dbReference>
<name>A0A9X1X5D8_9SPHI</name>
<dbReference type="RefSeq" id="WP_245129738.1">
    <property type="nucleotide sequence ID" value="NZ_JALJEJ010000003.1"/>
</dbReference>
<dbReference type="Gene3D" id="1.25.40.10">
    <property type="entry name" value="Tetratricopeptide repeat domain"/>
    <property type="match status" value="2"/>
</dbReference>
<sequence>MKALLSLIVLLTISVTATLGQNTSKKDSLLVEYYQTQRFADAADYLKKLYPEPLTDSKIISQLAYSSNMAGRLADAEGYYKRLYNADSTNLSILFNMAGINFRRGNNQKALTYYKKILGVDSTNAAVYKQMALISTQTADIAGAITYLIKANRLNPEDANTAFDLATYLISLKSYEQADKIITRALQADTANLLLLKGKAQALYMQKKYAETITVCDKLMSNFDHSSQVITYKGVSHFALKDYNNCINTFKIQDSVGTQNETSYYYMGMAYKALKDHNKAIFYLQKAIKEGISDNTGTYYAEIGNCYDQLHQPKMALKAYQRGITFNETPMAYYAIGAIYDTDLRDTVNAIRYYRKYLQMKPPFDKQKSFIDFSKQRIESLHR</sequence>
<keyword evidence="4" id="KW-1185">Reference proteome</keyword>
<organism evidence="3 4">
    <name type="scientific">Mucilaginibacter straminoryzae</name>
    <dbReference type="NCBI Taxonomy" id="2932774"/>
    <lineage>
        <taxon>Bacteria</taxon>
        <taxon>Pseudomonadati</taxon>
        <taxon>Bacteroidota</taxon>
        <taxon>Sphingobacteriia</taxon>
        <taxon>Sphingobacteriales</taxon>
        <taxon>Sphingobacteriaceae</taxon>
        <taxon>Mucilaginibacter</taxon>
    </lineage>
</organism>
<accession>A0A9X1X5D8</accession>
<dbReference type="InterPro" id="IPR011990">
    <property type="entry name" value="TPR-like_helical_dom_sf"/>
</dbReference>
<dbReference type="SMART" id="SM00028">
    <property type="entry name" value="TPR"/>
    <property type="match status" value="7"/>
</dbReference>
<evidence type="ECO:0000256" key="2">
    <source>
        <dbReference type="SAM" id="SignalP"/>
    </source>
</evidence>
<dbReference type="EMBL" id="JALJEJ010000003">
    <property type="protein sequence ID" value="MCJ8209908.1"/>
    <property type="molecule type" value="Genomic_DNA"/>
</dbReference>
<dbReference type="Pfam" id="PF13432">
    <property type="entry name" value="TPR_16"/>
    <property type="match status" value="1"/>
</dbReference>
<evidence type="ECO:0000313" key="3">
    <source>
        <dbReference type="EMBL" id="MCJ8209908.1"/>
    </source>
</evidence>
<dbReference type="Proteomes" id="UP001139450">
    <property type="component" value="Unassembled WGS sequence"/>
</dbReference>
<dbReference type="PANTHER" id="PTHR12558:SF13">
    <property type="entry name" value="CELL DIVISION CYCLE PROTEIN 27 HOMOLOG"/>
    <property type="match status" value="1"/>
</dbReference>
<keyword evidence="2" id="KW-0732">Signal</keyword>